<organism evidence="1">
    <name type="scientific">marine metagenome</name>
    <dbReference type="NCBI Taxonomy" id="408172"/>
    <lineage>
        <taxon>unclassified sequences</taxon>
        <taxon>metagenomes</taxon>
        <taxon>ecological metagenomes</taxon>
    </lineage>
</organism>
<dbReference type="AlphaFoldDB" id="A0A383BS06"/>
<accession>A0A383BS06</accession>
<sequence>MCSYVRPQELGWSRAGTPLGGGIRRPCRLGDNLPSPNRHKKPQPHYRSARLIHFILFVSLHQISVECFLREPN</sequence>
<gene>
    <name evidence="1" type="ORF">METZ01_LOCUS475880</name>
</gene>
<feature type="non-terminal residue" evidence="1">
    <location>
        <position position="73"/>
    </location>
</feature>
<dbReference type="EMBL" id="UINC01202976">
    <property type="protein sequence ID" value="SVE23026.1"/>
    <property type="molecule type" value="Genomic_DNA"/>
</dbReference>
<reference evidence="1" key="1">
    <citation type="submission" date="2018-05" db="EMBL/GenBank/DDBJ databases">
        <authorList>
            <person name="Lanie J.A."/>
            <person name="Ng W.-L."/>
            <person name="Kazmierczak K.M."/>
            <person name="Andrzejewski T.M."/>
            <person name="Davidsen T.M."/>
            <person name="Wayne K.J."/>
            <person name="Tettelin H."/>
            <person name="Glass J.I."/>
            <person name="Rusch D."/>
            <person name="Podicherti R."/>
            <person name="Tsui H.-C.T."/>
            <person name="Winkler M.E."/>
        </authorList>
    </citation>
    <scope>NUCLEOTIDE SEQUENCE</scope>
</reference>
<proteinExistence type="predicted"/>
<name>A0A383BS06_9ZZZZ</name>
<protein>
    <submittedName>
        <fullName evidence="1">Uncharacterized protein</fullName>
    </submittedName>
</protein>
<evidence type="ECO:0000313" key="1">
    <source>
        <dbReference type="EMBL" id="SVE23026.1"/>
    </source>
</evidence>